<dbReference type="InterPro" id="IPR014922">
    <property type="entry name" value="YdhG-like"/>
</dbReference>
<protein>
    <recommendedName>
        <fullName evidence="1">YdhG-like domain-containing protein</fullName>
    </recommendedName>
</protein>
<gene>
    <name evidence="2" type="ORF">B7P33_13510</name>
</gene>
<dbReference type="SUPFAM" id="SSF159888">
    <property type="entry name" value="YdhG-like"/>
    <property type="match status" value="1"/>
</dbReference>
<comment type="caution">
    <text evidence="2">The sequence shown here is derived from an EMBL/GenBank/DDBJ whole genome shotgun (WGS) entry which is preliminary data.</text>
</comment>
<proteinExistence type="predicted"/>
<reference evidence="2 3" key="1">
    <citation type="submission" date="2017-04" db="EMBL/GenBank/DDBJ databases">
        <title>A new member of the family Flavobacteriaceae isolated from ascidians.</title>
        <authorList>
            <person name="Chen L."/>
        </authorList>
    </citation>
    <scope>NUCLEOTIDE SEQUENCE [LARGE SCALE GENOMIC DNA]</scope>
    <source>
        <strain evidence="2 3">HQA918</strain>
    </source>
</reference>
<sequence>MTIDAKTVAEYLEKVPKDKREAVTRLRNTVLQNLPKGFEECISYKMIGYVVPHTTYPAGYHCDPKLPLPFINIAAQKNFVALYHSGLYTDPELHDWFVAEYPKHSTTKLDMGKSCIRFKKWNNIPYELIAQLCQKMTASDWVKLYEHRIKR</sequence>
<name>A0A2A4G5H5_9FLAO</name>
<organism evidence="2 3">
    <name type="scientific">Sediminicola luteus</name>
    <dbReference type="NCBI Taxonomy" id="319238"/>
    <lineage>
        <taxon>Bacteria</taxon>
        <taxon>Pseudomonadati</taxon>
        <taxon>Bacteroidota</taxon>
        <taxon>Flavobacteriia</taxon>
        <taxon>Flavobacteriales</taxon>
        <taxon>Flavobacteriaceae</taxon>
        <taxon>Sediminicola</taxon>
    </lineage>
</organism>
<accession>A0A2A4G5H5</accession>
<evidence type="ECO:0000313" key="2">
    <source>
        <dbReference type="EMBL" id="PCE63240.1"/>
    </source>
</evidence>
<keyword evidence="3" id="KW-1185">Reference proteome</keyword>
<evidence type="ECO:0000259" key="1">
    <source>
        <dbReference type="Pfam" id="PF08818"/>
    </source>
</evidence>
<dbReference type="Gene3D" id="3.90.1150.200">
    <property type="match status" value="1"/>
</dbReference>
<dbReference type="Proteomes" id="UP000219559">
    <property type="component" value="Unassembled WGS sequence"/>
</dbReference>
<dbReference type="Pfam" id="PF08818">
    <property type="entry name" value="DUF1801"/>
    <property type="match status" value="1"/>
</dbReference>
<dbReference type="OrthoDB" id="9813231at2"/>
<dbReference type="EMBL" id="NBWU01000005">
    <property type="protein sequence ID" value="PCE63240.1"/>
    <property type="molecule type" value="Genomic_DNA"/>
</dbReference>
<dbReference type="RefSeq" id="WP_097443197.1">
    <property type="nucleotide sequence ID" value="NZ_NBWU01000005.1"/>
</dbReference>
<feature type="domain" description="YdhG-like" evidence="1">
    <location>
        <begin position="19"/>
        <end position="135"/>
    </location>
</feature>
<evidence type="ECO:0000313" key="3">
    <source>
        <dbReference type="Proteomes" id="UP000219559"/>
    </source>
</evidence>
<dbReference type="AlphaFoldDB" id="A0A2A4G5H5"/>